<dbReference type="SUPFAM" id="SSF48726">
    <property type="entry name" value="Immunoglobulin"/>
    <property type="match status" value="3"/>
</dbReference>
<keyword evidence="5" id="KW-1133">Transmembrane helix</keyword>
<sequence length="580" mass="65536">MVGFRGYVGVFFLFTLALLLAIPSSQGRRGRSRRTDDMDDFDIESSSLPRFAQPIPNVTVTVDKDALLPCVVDHLYNFKIKNTQEVDRGWYMCQVNTDPMSSVMAYLEVVVPPEIIDKDTSTDMVVKEGFNISLTCKAKGHPDPYIMWRREDNQEIQYNGQLGAYLCIASNGIPPSISKRVELKVQFPPMMTIPHQLEAAHVGQEVTVECVTESYPKSINYWTDERGNMLVSGEKYESLLVDSSYRMYMRLKIRNISHTDFGIFKCLARNSLGSVEGSIKLYEIPAPSTTTIASPKTSPSPPRKWKKDKSSINNVVIDYEFNSDRGQKKYDDMDGKLGITGESSGSASSMRSPRIIPSGQHHHKPIPKGLLPQIPKSHNGLHLDPVIQQVTRNSANSAAKDLKDITIRLTSVLQSDHRWVEHQSILDSSRSPAVMSPEQETTLASFGKVDNPSQQSQGQGAQVIPISTEEVQKRPEVEPELRKNHLKLWTCLQQTACATHIRMKWKNFCRILEESERFNSTIFVIFVTAVVVLGLCILLFPLIMFLRKTFNKNKNITRIFGNKITMDGKYTKGAWNDDYY</sequence>
<dbReference type="SMART" id="SM00408">
    <property type="entry name" value="IGc2"/>
    <property type="match status" value="2"/>
</dbReference>
<evidence type="ECO:0000256" key="3">
    <source>
        <dbReference type="ARBA" id="ARBA00023157"/>
    </source>
</evidence>
<reference evidence="8 9" key="1">
    <citation type="submission" date="2015-12" db="EMBL/GenBank/DDBJ databases">
        <title>The genome of Folsomia candida.</title>
        <authorList>
            <person name="Faddeeva A."/>
            <person name="Derks M.F."/>
            <person name="Anvar Y."/>
            <person name="Smit S."/>
            <person name="Van Straalen N."/>
            <person name="Roelofs D."/>
        </authorList>
    </citation>
    <scope>NUCLEOTIDE SEQUENCE [LARGE SCALE GENOMIC DNA]</scope>
    <source>
        <strain evidence="8 9">VU population</strain>
        <tissue evidence="8">Whole body</tissue>
    </source>
</reference>
<keyword evidence="4" id="KW-0393">Immunoglobulin domain</keyword>
<keyword evidence="5" id="KW-0812">Transmembrane</keyword>
<feature type="signal peptide" evidence="6">
    <location>
        <begin position="1"/>
        <end position="27"/>
    </location>
</feature>
<evidence type="ECO:0000259" key="7">
    <source>
        <dbReference type="PROSITE" id="PS50835"/>
    </source>
</evidence>
<dbReference type="OrthoDB" id="10012075at2759"/>
<gene>
    <name evidence="8" type="ORF">Fcan01_02572</name>
</gene>
<keyword evidence="5" id="KW-0472">Membrane</keyword>
<dbReference type="AlphaFoldDB" id="A0A226F096"/>
<dbReference type="PANTHER" id="PTHR12231">
    <property type="entry name" value="CTX-RELATED TYPE I TRANSMEMBRANE PROTEIN"/>
    <property type="match status" value="1"/>
</dbReference>
<feature type="domain" description="Ig-like" evidence="7">
    <location>
        <begin position="188"/>
        <end position="282"/>
    </location>
</feature>
<evidence type="ECO:0000256" key="4">
    <source>
        <dbReference type="ARBA" id="ARBA00023319"/>
    </source>
</evidence>
<protein>
    <submittedName>
        <fullName evidence="8">Lachesin</fullName>
    </submittedName>
</protein>
<keyword evidence="1 6" id="KW-0732">Signal</keyword>
<dbReference type="Proteomes" id="UP000198287">
    <property type="component" value="Unassembled WGS sequence"/>
</dbReference>
<dbReference type="Gene3D" id="2.60.40.10">
    <property type="entry name" value="Immunoglobulins"/>
    <property type="match status" value="3"/>
</dbReference>
<dbReference type="InterPro" id="IPR051170">
    <property type="entry name" value="Neural/epithelial_adhesion"/>
</dbReference>
<evidence type="ECO:0000256" key="1">
    <source>
        <dbReference type="ARBA" id="ARBA00022729"/>
    </source>
</evidence>
<dbReference type="InterPro" id="IPR003598">
    <property type="entry name" value="Ig_sub2"/>
</dbReference>
<dbReference type="Pfam" id="PF13927">
    <property type="entry name" value="Ig_3"/>
    <property type="match status" value="1"/>
</dbReference>
<comment type="caution">
    <text evidence="8">The sequence shown here is derived from an EMBL/GenBank/DDBJ whole genome shotgun (WGS) entry which is preliminary data.</text>
</comment>
<proteinExistence type="predicted"/>
<dbReference type="STRING" id="158441.A0A226F096"/>
<accession>A0A226F096</accession>
<name>A0A226F096_FOLCA</name>
<dbReference type="GO" id="GO:0043005">
    <property type="term" value="C:neuron projection"/>
    <property type="evidence" value="ECO:0007669"/>
    <property type="project" value="TreeGrafter"/>
</dbReference>
<dbReference type="SMART" id="SM00409">
    <property type="entry name" value="IG"/>
    <property type="match status" value="3"/>
</dbReference>
<keyword evidence="3" id="KW-1015">Disulfide bond</keyword>
<feature type="transmembrane region" description="Helical" evidence="5">
    <location>
        <begin position="522"/>
        <end position="546"/>
    </location>
</feature>
<feature type="domain" description="Ig-like" evidence="7">
    <location>
        <begin position="113"/>
        <end position="178"/>
    </location>
</feature>
<dbReference type="PANTHER" id="PTHR12231:SF253">
    <property type="entry name" value="DPR-INTERACTING PROTEIN ETA, ISOFORM B-RELATED"/>
    <property type="match status" value="1"/>
</dbReference>
<evidence type="ECO:0000256" key="2">
    <source>
        <dbReference type="ARBA" id="ARBA00022737"/>
    </source>
</evidence>
<dbReference type="InterPro" id="IPR013783">
    <property type="entry name" value="Ig-like_fold"/>
</dbReference>
<evidence type="ECO:0000313" key="9">
    <source>
        <dbReference type="Proteomes" id="UP000198287"/>
    </source>
</evidence>
<organism evidence="8 9">
    <name type="scientific">Folsomia candida</name>
    <name type="common">Springtail</name>
    <dbReference type="NCBI Taxonomy" id="158441"/>
    <lineage>
        <taxon>Eukaryota</taxon>
        <taxon>Metazoa</taxon>
        <taxon>Ecdysozoa</taxon>
        <taxon>Arthropoda</taxon>
        <taxon>Hexapoda</taxon>
        <taxon>Collembola</taxon>
        <taxon>Entomobryomorpha</taxon>
        <taxon>Isotomoidea</taxon>
        <taxon>Isotomidae</taxon>
        <taxon>Proisotominae</taxon>
        <taxon>Folsomia</taxon>
    </lineage>
</organism>
<dbReference type="InterPro" id="IPR003599">
    <property type="entry name" value="Ig_sub"/>
</dbReference>
<dbReference type="Pfam" id="PF07679">
    <property type="entry name" value="I-set"/>
    <property type="match status" value="1"/>
</dbReference>
<keyword evidence="9" id="KW-1185">Reference proteome</keyword>
<keyword evidence="2" id="KW-0677">Repeat</keyword>
<dbReference type="PROSITE" id="PS50835">
    <property type="entry name" value="IG_LIKE"/>
    <property type="match status" value="2"/>
</dbReference>
<evidence type="ECO:0000313" key="8">
    <source>
        <dbReference type="EMBL" id="OXA63232.1"/>
    </source>
</evidence>
<dbReference type="InterPro" id="IPR036179">
    <property type="entry name" value="Ig-like_dom_sf"/>
</dbReference>
<feature type="chain" id="PRO_5012736879" evidence="6">
    <location>
        <begin position="28"/>
        <end position="580"/>
    </location>
</feature>
<evidence type="ECO:0000256" key="5">
    <source>
        <dbReference type="SAM" id="Phobius"/>
    </source>
</evidence>
<evidence type="ECO:0000256" key="6">
    <source>
        <dbReference type="SAM" id="SignalP"/>
    </source>
</evidence>
<dbReference type="EMBL" id="LNIX01000001">
    <property type="protein sequence ID" value="OXA63232.1"/>
    <property type="molecule type" value="Genomic_DNA"/>
</dbReference>
<dbReference type="InterPro" id="IPR013098">
    <property type="entry name" value="Ig_I-set"/>
</dbReference>
<dbReference type="InterPro" id="IPR007110">
    <property type="entry name" value="Ig-like_dom"/>
</dbReference>